<dbReference type="InterPro" id="IPR000524">
    <property type="entry name" value="Tscrpt_reg_HTH_GntR"/>
</dbReference>
<organism evidence="7 8">
    <name type="scientific">Ciceribacter thiooxidans</name>
    <dbReference type="NCBI Taxonomy" id="1969821"/>
    <lineage>
        <taxon>Bacteria</taxon>
        <taxon>Pseudomonadati</taxon>
        <taxon>Pseudomonadota</taxon>
        <taxon>Alphaproteobacteria</taxon>
        <taxon>Hyphomicrobiales</taxon>
        <taxon>Rhizobiaceae</taxon>
        <taxon>Ciceribacter</taxon>
    </lineage>
</organism>
<keyword evidence="5" id="KW-0804">Transcription</keyword>
<proteinExistence type="inferred from homology"/>
<dbReference type="SUPFAM" id="SSF46785">
    <property type="entry name" value="Winged helix' DNA-binding domain"/>
    <property type="match status" value="1"/>
</dbReference>
<dbReference type="Pfam" id="PF00392">
    <property type="entry name" value="GntR"/>
    <property type="match status" value="1"/>
</dbReference>
<protein>
    <submittedName>
        <fullName evidence="7">PLP-dependent aminotransferase family protein</fullName>
    </submittedName>
</protein>
<dbReference type="Gene3D" id="3.40.640.10">
    <property type="entry name" value="Type I PLP-dependent aspartate aminotransferase-like (Major domain)"/>
    <property type="match status" value="1"/>
</dbReference>
<evidence type="ECO:0000256" key="3">
    <source>
        <dbReference type="ARBA" id="ARBA00023015"/>
    </source>
</evidence>
<evidence type="ECO:0000313" key="8">
    <source>
        <dbReference type="Proteomes" id="UP001595647"/>
    </source>
</evidence>
<dbReference type="PROSITE" id="PS50949">
    <property type="entry name" value="HTH_GNTR"/>
    <property type="match status" value="1"/>
</dbReference>
<dbReference type="InterPro" id="IPR015422">
    <property type="entry name" value="PyrdxlP-dep_Trfase_small"/>
</dbReference>
<dbReference type="SUPFAM" id="SSF53383">
    <property type="entry name" value="PLP-dependent transferases"/>
    <property type="match status" value="1"/>
</dbReference>
<evidence type="ECO:0000313" key="7">
    <source>
        <dbReference type="EMBL" id="MFC3166326.1"/>
    </source>
</evidence>
<dbReference type="CDD" id="cd00609">
    <property type="entry name" value="AAT_like"/>
    <property type="match status" value="1"/>
</dbReference>
<keyword evidence="8" id="KW-1185">Reference proteome</keyword>
<dbReference type="InterPro" id="IPR015424">
    <property type="entry name" value="PyrdxlP-dep_Trfase"/>
</dbReference>
<gene>
    <name evidence="7" type="ORF">ACFOHV_23890</name>
</gene>
<dbReference type="PANTHER" id="PTHR46577:SF1">
    <property type="entry name" value="HTH-TYPE TRANSCRIPTIONAL REGULATORY PROTEIN GABR"/>
    <property type="match status" value="1"/>
</dbReference>
<dbReference type="Gene3D" id="1.10.10.10">
    <property type="entry name" value="Winged helix-like DNA-binding domain superfamily/Winged helix DNA-binding domain"/>
    <property type="match status" value="1"/>
</dbReference>
<dbReference type="InterPro" id="IPR051446">
    <property type="entry name" value="HTH_trans_reg/aminotransferase"/>
</dbReference>
<evidence type="ECO:0000259" key="6">
    <source>
        <dbReference type="PROSITE" id="PS50949"/>
    </source>
</evidence>
<sequence>MTKWHPDAGLLRRPVYISLADQFSAAIKSGRLAANEKLPAHRDLAYDLKLSIQTISKAYDILARRGLVSGEVGRGTYVKPSGPPFQSPYMAEGQADVIDLSIVTPVCTPLQFERMKAALHRLGDTIAPASVLSFRPNTIFPRHNDAAAGWLATMGINVSPQYVLLTNGCASAFTVALMTAVGPGAILAAEEVCYHVIRPLADYLGIRVRAIATDADGMLPDALDEACDREQIRAITLQPNLANPTAVLMTEGRRQALADVARKHDVAIIEVDVFGPLLSDRPRPIAALAPERTLYVTGFSKVIMPGLRIGYVIAPDHLAATIANRQLMANWMATPVMAEIATLWLVDGTMDTLLKWQRETLRVRNRIVAKCFEGLAYRAHPEGLHVWLPLSPDHDEVAFASQARARGVAVAPSTPFCLSGAPVGAVRVSVGATEEENLRAGLDVLASLLRAAPDLNVLSL</sequence>
<evidence type="ECO:0000256" key="1">
    <source>
        <dbReference type="ARBA" id="ARBA00005384"/>
    </source>
</evidence>
<dbReference type="InterPro" id="IPR036388">
    <property type="entry name" value="WH-like_DNA-bd_sf"/>
</dbReference>
<evidence type="ECO:0000256" key="2">
    <source>
        <dbReference type="ARBA" id="ARBA00022898"/>
    </source>
</evidence>
<accession>A0ABV7IE38</accession>
<keyword evidence="3" id="KW-0805">Transcription regulation</keyword>
<dbReference type="SMART" id="SM00345">
    <property type="entry name" value="HTH_GNTR"/>
    <property type="match status" value="1"/>
</dbReference>
<name>A0ABV7IE38_9HYPH</name>
<dbReference type="Proteomes" id="UP001595647">
    <property type="component" value="Unassembled WGS sequence"/>
</dbReference>
<dbReference type="GO" id="GO:0008483">
    <property type="term" value="F:transaminase activity"/>
    <property type="evidence" value="ECO:0007669"/>
    <property type="project" value="UniProtKB-KW"/>
</dbReference>
<dbReference type="Gene3D" id="3.90.1150.10">
    <property type="entry name" value="Aspartate Aminotransferase, domain 1"/>
    <property type="match status" value="1"/>
</dbReference>
<dbReference type="EMBL" id="JBHRTG010000019">
    <property type="protein sequence ID" value="MFC3166326.1"/>
    <property type="molecule type" value="Genomic_DNA"/>
</dbReference>
<keyword evidence="2" id="KW-0663">Pyridoxal phosphate</keyword>
<feature type="domain" description="HTH gntR-type" evidence="6">
    <location>
        <begin position="13"/>
        <end position="81"/>
    </location>
</feature>
<dbReference type="CDD" id="cd07377">
    <property type="entry name" value="WHTH_GntR"/>
    <property type="match status" value="1"/>
</dbReference>
<evidence type="ECO:0000256" key="5">
    <source>
        <dbReference type="ARBA" id="ARBA00023163"/>
    </source>
</evidence>
<dbReference type="Pfam" id="PF00155">
    <property type="entry name" value="Aminotran_1_2"/>
    <property type="match status" value="1"/>
</dbReference>
<comment type="caution">
    <text evidence="7">The sequence shown here is derived from an EMBL/GenBank/DDBJ whole genome shotgun (WGS) entry which is preliminary data.</text>
</comment>
<keyword evidence="7" id="KW-0032">Aminotransferase</keyword>
<dbReference type="InterPro" id="IPR036390">
    <property type="entry name" value="WH_DNA-bd_sf"/>
</dbReference>
<dbReference type="InterPro" id="IPR015421">
    <property type="entry name" value="PyrdxlP-dep_Trfase_major"/>
</dbReference>
<comment type="similarity">
    <text evidence="1">In the C-terminal section; belongs to the class-I pyridoxal-phosphate-dependent aminotransferase family.</text>
</comment>
<evidence type="ECO:0000256" key="4">
    <source>
        <dbReference type="ARBA" id="ARBA00023125"/>
    </source>
</evidence>
<dbReference type="RefSeq" id="WP_182307750.1">
    <property type="nucleotide sequence ID" value="NZ_CP059897.1"/>
</dbReference>
<keyword evidence="7" id="KW-0808">Transferase</keyword>
<dbReference type="PANTHER" id="PTHR46577">
    <property type="entry name" value="HTH-TYPE TRANSCRIPTIONAL REGULATORY PROTEIN GABR"/>
    <property type="match status" value="1"/>
</dbReference>
<reference evidence="8" key="1">
    <citation type="journal article" date="2019" name="Int. J. Syst. Evol. Microbiol.">
        <title>The Global Catalogue of Microorganisms (GCM) 10K type strain sequencing project: providing services to taxonomists for standard genome sequencing and annotation.</title>
        <authorList>
            <consortium name="The Broad Institute Genomics Platform"/>
            <consortium name="The Broad Institute Genome Sequencing Center for Infectious Disease"/>
            <person name="Wu L."/>
            <person name="Ma J."/>
        </authorList>
    </citation>
    <scope>NUCLEOTIDE SEQUENCE [LARGE SCALE GENOMIC DNA]</scope>
    <source>
        <strain evidence="8">KCTC 52231</strain>
    </source>
</reference>
<keyword evidence="4" id="KW-0238">DNA-binding</keyword>
<dbReference type="InterPro" id="IPR004839">
    <property type="entry name" value="Aminotransferase_I/II_large"/>
</dbReference>